<dbReference type="GO" id="GO:0051539">
    <property type="term" value="F:4 iron, 4 sulfur cluster binding"/>
    <property type="evidence" value="ECO:0007669"/>
    <property type="project" value="UniProtKB-KW"/>
</dbReference>
<dbReference type="InterPro" id="IPR005854">
    <property type="entry name" value="PurF"/>
</dbReference>
<dbReference type="PROSITE" id="PS51278">
    <property type="entry name" value="GATASE_TYPE_2"/>
    <property type="match status" value="1"/>
</dbReference>
<protein>
    <recommendedName>
        <fullName evidence="4">Amidophosphoribosyltransferase</fullName>
        <shortName evidence="4">ATase</shortName>
        <ecNumber evidence="4">2.4.2.14</ecNumber>
    </recommendedName>
    <alternativeName>
        <fullName evidence="4">Glutamine phosphoribosylpyrophosphate amidotransferase</fullName>
        <shortName evidence="4">GPATase</shortName>
    </alternativeName>
</protein>
<comment type="pathway">
    <text evidence="4 5">Purine metabolism; IMP biosynthesis via de novo pathway; N(1)-(5-phospho-D-ribosyl)glycinamide from 5-phospho-alpha-D-ribose 1-diphosphate: step 1/2.</text>
</comment>
<dbReference type="EMBL" id="PCRP01000050">
    <property type="protein sequence ID" value="PIP23476.1"/>
    <property type="molecule type" value="Genomic_DNA"/>
</dbReference>
<dbReference type="GO" id="GO:0004044">
    <property type="term" value="F:amidophosphoribosyltransferase activity"/>
    <property type="evidence" value="ECO:0007669"/>
    <property type="project" value="UniProtKB-UniRule"/>
</dbReference>
<keyword evidence="2 4" id="KW-0808">Transferase</keyword>
<dbReference type="GO" id="GO:0009113">
    <property type="term" value="P:purine nucleobase biosynthetic process"/>
    <property type="evidence" value="ECO:0007669"/>
    <property type="project" value="UniProtKB-UniRule"/>
</dbReference>
<name>A0A2G9YW41_9BACT</name>
<dbReference type="SUPFAM" id="SSF53271">
    <property type="entry name" value="PRTase-like"/>
    <property type="match status" value="1"/>
</dbReference>
<gene>
    <name evidence="4 9" type="primary">purF</name>
    <name evidence="9" type="ORF">COX36_03165</name>
</gene>
<feature type="binding site" evidence="4 7">
    <location>
        <position position="392"/>
    </location>
    <ligand>
        <name>[4Fe-4S] cluster</name>
        <dbReference type="ChEBI" id="CHEBI:49883"/>
    </ligand>
</feature>
<keyword evidence="4 7" id="KW-0479">Metal-binding</keyword>
<feature type="active site" description="Nucleophile" evidence="4 6">
    <location>
        <position position="2"/>
    </location>
</feature>
<dbReference type="Pfam" id="PF13537">
    <property type="entry name" value="GATase_7"/>
    <property type="match status" value="1"/>
</dbReference>
<dbReference type="Proteomes" id="UP000230273">
    <property type="component" value="Unassembled WGS sequence"/>
</dbReference>
<evidence type="ECO:0000256" key="2">
    <source>
        <dbReference type="ARBA" id="ARBA00022679"/>
    </source>
</evidence>
<comment type="caution">
    <text evidence="9">The sequence shown here is derived from an EMBL/GenBank/DDBJ whole genome shotgun (WGS) entry which is preliminary data.</text>
</comment>
<dbReference type="InterPro" id="IPR029055">
    <property type="entry name" value="Ntn_hydrolases_N"/>
</dbReference>
<dbReference type="HAMAP" id="MF_01931">
    <property type="entry name" value="PurF"/>
    <property type="match status" value="1"/>
</dbReference>
<comment type="caution">
    <text evidence="4">Lacks conserved residue(s) required for the propagation of feature annotation.</text>
</comment>
<feature type="domain" description="Glutamine amidotransferase type-2" evidence="8">
    <location>
        <begin position="2"/>
        <end position="228"/>
    </location>
</feature>
<sequence length="460" mass="51330">MCGILGVVSNGEVSQKVVLGLYDLQHRGEQAAGMVLSNGKSVMERRGIGLVTEVFDDKTQEDLRNFSGRFGIGHTLYSTIGNAEQKEQPRTLQPLVGKFLANPFALSHNGNLIDLEKLRREAEEKGYSFSSKDSDTEVILALVSTSPEKDFLEAITKVLPRLKGSFSLIFLFGDKVIGIRDGKGIRPLCLGRDENSFILASEESAFKTMGARFIREVKPGELIVLGRNGIENSFIWATNPELKFCIFEFIYFARPDSRFMGKSVYSYRENAGRLLAREYPVQADIVCSVPDSGRIYNYGFAQELCIPLVDAIFRNRYYAKRTFMASRETDRRALQRRKLHVVRELVHGLRVVATEDSIIRANVSPKVVAMVREEGATEVHLRVGSSPICWPCFLGVDMSTRVELIASGLTVEEIGRKIIRADSLGYLSIEGMISATGLPRENFCLGCFTGDYPVEPCTLY</sequence>
<dbReference type="PIRSF" id="PIRSF000485">
    <property type="entry name" value="Amd_phspho_trans"/>
    <property type="match status" value="1"/>
</dbReference>
<dbReference type="GO" id="GO:0006189">
    <property type="term" value="P:'de novo' IMP biosynthetic process"/>
    <property type="evidence" value="ECO:0007669"/>
    <property type="project" value="UniProtKB-UniRule"/>
</dbReference>
<keyword evidence="4 7" id="KW-0411">Iron-sulfur</keyword>
<evidence type="ECO:0000313" key="9">
    <source>
        <dbReference type="EMBL" id="PIP23476.1"/>
    </source>
</evidence>
<dbReference type="AlphaFoldDB" id="A0A2G9YW41"/>
<keyword evidence="4 7" id="KW-0408">Iron</keyword>
<comment type="cofactor">
    <cofactor evidence="4 7">
        <name>[4Fe-4S] cluster</name>
        <dbReference type="ChEBI" id="CHEBI:49883"/>
    </cofactor>
    <text evidence="4 7">Binds 1 [4Fe-4S] cluster per subunit.</text>
</comment>
<feature type="binding site" evidence="4 7">
    <location>
        <position position="444"/>
    </location>
    <ligand>
        <name>[4Fe-4S] cluster</name>
        <dbReference type="ChEBI" id="CHEBI:49883"/>
    </ligand>
</feature>
<evidence type="ECO:0000256" key="5">
    <source>
        <dbReference type="PIRNR" id="PIRNR000485"/>
    </source>
</evidence>
<dbReference type="Gene3D" id="3.40.50.2020">
    <property type="match status" value="1"/>
</dbReference>
<proteinExistence type="inferred from homology"/>
<dbReference type="UniPathway" id="UPA00074">
    <property type="reaction ID" value="UER00124"/>
</dbReference>
<dbReference type="NCBIfam" id="TIGR01134">
    <property type="entry name" value="purF"/>
    <property type="match status" value="1"/>
</dbReference>
<dbReference type="InterPro" id="IPR017932">
    <property type="entry name" value="GATase_2_dom"/>
</dbReference>
<keyword evidence="1 4" id="KW-0328">Glycosyltransferase</keyword>
<comment type="similarity">
    <text evidence="4 5">In the C-terminal section; belongs to the purine/pyrimidine phosphoribosyltransferase family.</text>
</comment>
<evidence type="ECO:0000256" key="6">
    <source>
        <dbReference type="PIRSR" id="PIRSR000485-1"/>
    </source>
</evidence>
<feature type="binding site" evidence="4 7">
    <location>
        <position position="447"/>
    </location>
    <ligand>
        <name>[4Fe-4S] cluster</name>
        <dbReference type="ChEBI" id="CHEBI:49883"/>
    </ligand>
</feature>
<evidence type="ECO:0000313" key="10">
    <source>
        <dbReference type="Proteomes" id="UP000230273"/>
    </source>
</evidence>
<reference evidence="9 10" key="1">
    <citation type="submission" date="2017-09" db="EMBL/GenBank/DDBJ databases">
        <title>Depth-based differentiation of microbial function through sediment-hosted aquifers and enrichment of novel symbionts in the deep terrestrial subsurface.</title>
        <authorList>
            <person name="Probst A.J."/>
            <person name="Ladd B."/>
            <person name="Jarett J.K."/>
            <person name="Geller-Mcgrath D.E."/>
            <person name="Sieber C.M."/>
            <person name="Emerson J.B."/>
            <person name="Anantharaman K."/>
            <person name="Thomas B.C."/>
            <person name="Malmstrom R."/>
            <person name="Stieglmeier M."/>
            <person name="Klingl A."/>
            <person name="Woyke T."/>
            <person name="Ryan C.M."/>
            <person name="Banfield J.F."/>
        </authorList>
    </citation>
    <scope>NUCLEOTIDE SEQUENCE [LARGE SCALE GENOMIC DNA]</scope>
    <source>
        <strain evidence="9">CG23_combo_of_CG06-09_8_20_14_all_38_19</strain>
    </source>
</reference>
<dbReference type="GO" id="GO:0046872">
    <property type="term" value="F:metal ion binding"/>
    <property type="evidence" value="ECO:0007669"/>
    <property type="project" value="UniProtKB-KW"/>
</dbReference>
<comment type="catalytic activity">
    <reaction evidence="4 5">
        <text>5-phospho-beta-D-ribosylamine + L-glutamate + diphosphate = 5-phospho-alpha-D-ribose 1-diphosphate + L-glutamine + H2O</text>
        <dbReference type="Rhea" id="RHEA:14905"/>
        <dbReference type="ChEBI" id="CHEBI:15377"/>
        <dbReference type="ChEBI" id="CHEBI:29985"/>
        <dbReference type="ChEBI" id="CHEBI:33019"/>
        <dbReference type="ChEBI" id="CHEBI:58017"/>
        <dbReference type="ChEBI" id="CHEBI:58359"/>
        <dbReference type="ChEBI" id="CHEBI:58681"/>
        <dbReference type="EC" id="2.4.2.14"/>
    </reaction>
</comment>
<evidence type="ECO:0000256" key="3">
    <source>
        <dbReference type="ARBA" id="ARBA00022962"/>
    </source>
</evidence>
<dbReference type="InterPro" id="IPR029057">
    <property type="entry name" value="PRTase-like"/>
</dbReference>
<organism evidence="9 10">
    <name type="scientific">Candidatus Nealsonbacteria bacterium CG23_combo_of_CG06-09_8_20_14_all_38_19</name>
    <dbReference type="NCBI Taxonomy" id="1974721"/>
    <lineage>
        <taxon>Bacteria</taxon>
        <taxon>Candidatus Nealsoniibacteriota</taxon>
    </lineage>
</organism>
<evidence type="ECO:0000256" key="4">
    <source>
        <dbReference type="HAMAP-Rule" id="MF_01931"/>
    </source>
</evidence>
<dbReference type="EC" id="2.4.2.14" evidence="4"/>
<evidence type="ECO:0000259" key="8">
    <source>
        <dbReference type="PROSITE" id="PS51278"/>
    </source>
</evidence>
<dbReference type="Gene3D" id="3.60.20.10">
    <property type="entry name" value="Glutamine Phosphoribosylpyrophosphate, subunit 1, domain 1"/>
    <property type="match status" value="1"/>
</dbReference>
<dbReference type="SUPFAM" id="SSF56235">
    <property type="entry name" value="N-terminal nucleophile aminohydrolases (Ntn hydrolases)"/>
    <property type="match status" value="1"/>
</dbReference>
<comment type="function">
    <text evidence="4">Catalyzes the formation of phosphoribosylamine from phosphoribosylpyrophosphate (PRPP) and glutamine.</text>
</comment>
<dbReference type="PANTHER" id="PTHR11907">
    <property type="entry name" value="AMIDOPHOSPHORIBOSYLTRANSFERASE"/>
    <property type="match status" value="1"/>
</dbReference>
<keyword evidence="3 4" id="KW-0315">Glutamine amidotransferase</keyword>
<evidence type="ECO:0000256" key="1">
    <source>
        <dbReference type="ARBA" id="ARBA00022676"/>
    </source>
</evidence>
<evidence type="ECO:0000256" key="7">
    <source>
        <dbReference type="PIRSR" id="PIRSR000485-3"/>
    </source>
</evidence>
<accession>A0A2G9YW41</accession>
<keyword evidence="4 5" id="KW-0658">Purine biosynthesis</keyword>
<feature type="binding site" evidence="4 7">
    <location>
        <position position="245"/>
    </location>
    <ligand>
        <name>[4Fe-4S] cluster</name>
        <dbReference type="ChEBI" id="CHEBI:49883"/>
    </ligand>
</feature>
<keyword evidence="4" id="KW-0004">4Fe-4S</keyword>